<dbReference type="WBParaSite" id="nRc.2.0.1.t33544-RA">
    <property type="protein sequence ID" value="nRc.2.0.1.t33544-RA"/>
    <property type="gene ID" value="nRc.2.0.1.g33544"/>
</dbReference>
<evidence type="ECO:0000313" key="1">
    <source>
        <dbReference type="Proteomes" id="UP000887565"/>
    </source>
</evidence>
<protein>
    <submittedName>
        <fullName evidence="2">Uncharacterized protein</fullName>
    </submittedName>
</protein>
<evidence type="ECO:0000313" key="2">
    <source>
        <dbReference type="WBParaSite" id="nRc.2.0.1.t33544-RA"/>
    </source>
</evidence>
<dbReference type="AlphaFoldDB" id="A0A915K5R9"/>
<sequence>MVRQQSKKFSINGRRSYGRNVRRKNVRILTPVWPCLQWHLRLEEFVLKNRNITTSRKIVVRFVSLFDRPLLSTHFAAIIHAENEKDENSLAFGPSITLRKNFLMVKITFMSDCQL</sequence>
<organism evidence="1 2">
    <name type="scientific">Romanomermis culicivorax</name>
    <name type="common">Nematode worm</name>
    <dbReference type="NCBI Taxonomy" id="13658"/>
    <lineage>
        <taxon>Eukaryota</taxon>
        <taxon>Metazoa</taxon>
        <taxon>Ecdysozoa</taxon>
        <taxon>Nematoda</taxon>
        <taxon>Enoplea</taxon>
        <taxon>Dorylaimia</taxon>
        <taxon>Mermithida</taxon>
        <taxon>Mermithoidea</taxon>
        <taxon>Mermithidae</taxon>
        <taxon>Romanomermis</taxon>
    </lineage>
</organism>
<dbReference type="Proteomes" id="UP000887565">
    <property type="component" value="Unplaced"/>
</dbReference>
<accession>A0A915K5R9</accession>
<reference evidence="2" key="1">
    <citation type="submission" date="2022-11" db="UniProtKB">
        <authorList>
            <consortium name="WormBaseParasite"/>
        </authorList>
    </citation>
    <scope>IDENTIFICATION</scope>
</reference>
<name>A0A915K5R9_ROMCU</name>
<proteinExistence type="predicted"/>
<keyword evidence="1" id="KW-1185">Reference proteome</keyword>